<keyword evidence="3" id="KW-0805">Transcription regulation</keyword>
<dbReference type="EMBL" id="JAULSO010000008">
    <property type="protein sequence ID" value="KAK3680973.1"/>
    <property type="molecule type" value="Genomic_DNA"/>
</dbReference>
<evidence type="ECO:0000313" key="9">
    <source>
        <dbReference type="EMBL" id="KAK3680973.1"/>
    </source>
</evidence>
<dbReference type="InterPro" id="IPR001138">
    <property type="entry name" value="Zn2Cys6_DnaBD"/>
</dbReference>
<evidence type="ECO:0000256" key="2">
    <source>
        <dbReference type="ARBA" id="ARBA00022833"/>
    </source>
</evidence>
<reference evidence="9" key="2">
    <citation type="submission" date="2023-06" db="EMBL/GenBank/DDBJ databases">
        <authorList>
            <consortium name="Lawrence Berkeley National Laboratory"/>
            <person name="Haridas S."/>
            <person name="Hensen N."/>
            <person name="Bonometti L."/>
            <person name="Westerberg I."/>
            <person name="Brannstrom I.O."/>
            <person name="Guillou S."/>
            <person name="Cros-Aarteil S."/>
            <person name="Calhoun S."/>
            <person name="Kuo A."/>
            <person name="Mondo S."/>
            <person name="Pangilinan J."/>
            <person name="Riley R."/>
            <person name="Labutti K."/>
            <person name="Andreopoulos B."/>
            <person name="Lipzen A."/>
            <person name="Chen C."/>
            <person name="Yanf M."/>
            <person name="Daum C."/>
            <person name="Ng V."/>
            <person name="Clum A."/>
            <person name="Steindorff A."/>
            <person name="Ohm R."/>
            <person name="Martin F."/>
            <person name="Silar P."/>
            <person name="Natvig D."/>
            <person name="Lalanne C."/>
            <person name="Gautier V."/>
            <person name="Ament-Velasquez S.L."/>
            <person name="Kruys A."/>
            <person name="Hutchinson M.I."/>
            <person name="Powell A.J."/>
            <person name="Barry K."/>
            <person name="Miller A.N."/>
            <person name="Grigoriev I.V."/>
            <person name="Debuchy R."/>
            <person name="Gladieux P."/>
            <person name="Thoren M.H."/>
            <person name="Johannesson H."/>
        </authorList>
    </citation>
    <scope>NUCLEOTIDE SEQUENCE</scope>
    <source>
        <strain evidence="9">CBS 314.62</strain>
    </source>
</reference>
<keyword evidence="5" id="KW-0804">Transcription</keyword>
<evidence type="ECO:0000259" key="8">
    <source>
        <dbReference type="PROSITE" id="PS50048"/>
    </source>
</evidence>
<evidence type="ECO:0000256" key="6">
    <source>
        <dbReference type="ARBA" id="ARBA00023242"/>
    </source>
</evidence>
<feature type="compositionally biased region" description="Acidic residues" evidence="7">
    <location>
        <begin position="99"/>
        <end position="112"/>
    </location>
</feature>
<accession>A0AAE1C705</accession>
<keyword evidence="10" id="KW-1185">Reference proteome</keyword>
<protein>
    <recommendedName>
        <fullName evidence="8">Zn(2)-C6 fungal-type domain-containing protein</fullName>
    </recommendedName>
</protein>
<keyword evidence="2" id="KW-0862">Zinc</keyword>
<dbReference type="Gene3D" id="4.10.240.10">
    <property type="entry name" value="Zn(2)-C6 fungal-type DNA-binding domain"/>
    <property type="match status" value="1"/>
</dbReference>
<dbReference type="SUPFAM" id="SSF57701">
    <property type="entry name" value="Zn2/Cys6 DNA-binding domain"/>
    <property type="match status" value="1"/>
</dbReference>
<comment type="caution">
    <text evidence="9">The sequence shown here is derived from an EMBL/GenBank/DDBJ whole genome shotgun (WGS) entry which is preliminary data.</text>
</comment>
<dbReference type="PROSITE" id="PS00463">
    <property type="entry name" value="ZN2_CY6_FUNGAL_1"/>
    <property type="match status" value="1"/>
</dbReference>
<evidence type="ECO:0000256" key="3">
    <source>
        <dbReference type="ARBA" id="ARBA00023015"/>
    </source>
</evidence>
<feature type="region of interest" description="Disordered" evidence="7">
    <location>
        <begin position="97"/>
        <end position="117"/>
    </location>
</feature>
<evidence type="ECO:0000313" key="10">
    <source>
        <dbReference type="Proteomes" id="UP001270362"/>
    </source>
</evidence>
<dbReference type="PANTHER" id="PTHR37534">
    <property type="entry name" value="TRANSCRIPTIONAL ACTIVATOR PROTEIN UGA3"/>
    <property type="match status" value="1"/>
</dbReference>
<keyword evidence="4" id="KW-0238">DNA-binding</keyword>
<name>A0AAE1C705_9PEZI</name>
<keyword evidence="6" id="KW-0539">Nucleus</keyword>
<dbReference type="GO" id="GO:0000981">
    <property type="term" value="F:DNA-binding transcription factor activity, RNA polymerase II-specific"/>
    <property type="evidence" value="ECO:0007669"/>
    <property type="project" value="InterPro"/>
</dbReference>
<dbReference type="SMART" id="SM00066">
    <property type="entry name" value="GAL4"/>
    <property type="match status" value="1"/>
</dbReference>
<dbReference type="GO" id="GO:0000976">
    <property type="term" value="F:transcription cis-regulatory region binding"/>
    <property type="evidence" value="ECO:0007669"/>
    <property type="project" value="TreeGrafter"/>
</dbReference>
<dbReference type="GO" id="GO:0008270">
    <property type="term" value="F:zinc ion binding"/>
    <property type="evidence" value="ECO:0007669"/>
    <property type="project" value="InterPro"/>
</dbReference>
<dbReference type="AlphaFoldDB" id="A0AAE1C705"/>
<gene>
    <name evidence="9" type="ORF">B0T22DRAFT_523742</name>
</gene>
<reference evidence="9" key="1">
    <citation type="journal article" date="2023" name="Mol. Phylogenet. Evol.">
        <title>Genome-scale phylogeny and comparative genomics of the fungal order Sordariales.</title>
        <authorList>
            <person name="Hensen N."/>
            <person name="Bonometti L."/>
            <person name="Westerberg I."/>
            <person name="Brannstrom I.O."/>
            <person name="Guillou S."/>
            <person name="Cros-Aarteil S."/>
            <person name="Calhoun S."/>
            <person name="Haridas S."/>
            <person name="Kuo A."/>
            <person name="Mondo S."/>
            <person name="Pangilinan J."/>
            <person name="Riley R."/>
            <person name="LaButti K."/>
            <person name="Andreopoulos B."/>
            <person name="Lipzen A."/>
            <person name="Chen C."/>
            <person name="Yan M."/>
            <person name="Daum C."/>
            <person name="Ng V."/>
            <person name="Clum A."/>
            <person name="Steindorff A."/>
            <person name="Ohm R.A."/>
            <person name="Martin F."/>
            <person name="Silar P."/>
            <person name="Natvig D.O."/>
            <person name="Lalanne C."/>
            <person name="Gautier V."/>
            <person name="Ament-Velasquez S.L."/>
            <person name="Kruys A."/>
            <person name="Hutchinson M.I."/>
            <person name="Powell A.J."/>
            <person name="Barry K."/>
            <person name="Miller A.N."/>
            <person name="Grigoriev I.V."/>
            <person name="Debuchy R."/>
            <person name="Gladieux P."/>
            <person name="Hiltunen Thoren M."/>
            <person name="Johannesson H."/>
        </authorList>
    </citation>
    <scope>NUCLEOTIDE SEQUENCE</scope>
    <source>
        <strain evidence="9">CBS 314.62</strain>
    </source>
</reference>
<feature type="domain" description="Zn(2)-C6 fungal-type" evidence="8">
    <location>
        <begin position="21"/>
        <end position="49"/>
    </location>
</feature>
<dbReference type="Pfam" id="PF00172">
    <property type="entry name" value="Zn_clus"/>
    <property type="match status" value="1"/>
</dbReference>
<dbReference type="GO" id="GO:0005634">
    <property type="term" value="C:nucleus"/>
    <property type="evidence" value="ECO:0007669"/>
    <property type="project" value="UniProtKB-SubCell"/>
</dbReference>
<dbReference type="PROSITE" id="PS50048">
    <property type="entry name" value="ZN2_CY6_FUNGAL_2"/>
    <property type="match status" value="1"/>
</dbReference>
<evidence type="ECO:0000256" key="4">
    <source>
        <dbReference type="ARBA" id="ARBA00023125"/>
    </source>
</evidence>
<evidence type="ECO:0000256" key="1">
    <source>
        <dbReference type="ARBA" id="ARBA00004123"/>
    </source>
</evidence>
<dbReference type="Proteomes" id="UP001270362">
    <property type="component" value="Unassembled WGS sequence"/>
</dbReference>
<dbReference type="CDD" id="cd00067">
    <property type="entry name" value="GAL4"/>
    <property type="match status" value="1"/>
</dbReference>
<dbReference type="InterPro" id="IPR036864">
    <property type="entry name" value="Zn2-C6_fun-type_DNA-bd_sf"/>
</dbReference>
<organism evidence="9 10">
    <name type="scientific">Podospora appendiculata</name>
    <dbReference type="NCBI Taxonomy" id="314037"/>
    <lineage>
        <taxon>Eukaryota</taxon>
        <taxon>Fungi</taxon>
        <taxon>Dikarya</taxon>
        <taxon>Ascomycota</taxon>
        <taxon>Pezizomycotina</taxon>
        <taxon>Sordariomycetes</taxon>
        <taxon>Sordariomycetidae</taxon>
        <taxon>Sordariales</taxon>
        <taxon>Podosporaceae</taxon>
        <taxon>Podospora</taxon>
    </lineage>
</organism>
<dbReference type="InterPro" id="IPR021858">
    <property type="entry name" value="Fun_TF"/>
</dbReference>
<dbReference type="PANTHER" id="PTHR37534:SF2">
    <property type="entry name" value="N-ACETYLTRANSFERASE DOMAIN-CONTAINING PROTEIN"/>
    <property type="match status" value="1"/>
</dbReference>
<evidence type="ECO:0000256" key="5">
    <source>
        <dbReference type="ARBA" id="ARBA00023163"/>
    </source>
</evidence>
<dbReference type="GO" id="GO:0045944">
    <property type="term" value="P:positive regulation of transcription by RNA polymerase II"/>
    <property type="evidence" value="ECO:0007669"/>
    <property type="project" value="TreeGrafter"/>
</dbReference>
<proteinExistence type="predicted"/>
<dbReference type="Pfam" id="PF11951">
    <property type="entry name" value="Fungal_trans_2"/>
    <property type="match status" value="1"/>
</dbReference>
<sequence>MPLSETTASGSSPQTTLAKFGCENCRNAHQKCDRVIPVCGTCEKVGKKCRPTGIKIREVNKTNKALQYAKSQKWVKPPRKLTFINETKSVVNGALNLDTDLEDSDPDPDPDPDLGARSLTDRFILRSKPIWPMKDPQEARLVRHFVQNLAIWLDLCDQRRMFEAIVPERAGSCPTLLNAILALSHRHLSHVNEEFKHSHIDKPSALGFLAYETACLEALRQMYNRPLTSTDAENLFAAIIILRVLDEMKADHENRHAHIHLSGIKIHVEIGIVPGSLGAASFWVALRQEVYSAVMNRCQVGLKLVQSLVDQSLGIADDETWANRAIVHCAQVLNFCFGDHRSISRRDRLNTLNTLNTWSNEWLASVPASWIPKYVKKFGRGEKEDQEETEVGGEAFSEIWYNKGCHVIGMQHHLLAQLFLVGYDKAVGEDPTCQKRMQTLVRKICSIGLGNQWTPPGMFTACMAIAAFGDRFSHPRDQEAVLEILRKTERDHARPTEAVQTTLKKAWGWV</sequence>
<comment type="subcellular location">
    <subcellularLocation>
        <location evidence="1">Nucleus</location>
    </subcellularLocation>
</comment>
<evidence type="ECO:0000256" key="7">
    <source>
        <dbReference type="SAM" id="MobiDB-lite"/>
    </source>
</evidence>